<dbReference type="EMBL" id="NTFH01000008">
    <property type="protein sequence ID" value="PHQ14767.1"/>
    <property type="molecule type" value="Genomic_DNA"/>
</dbReference>
<dbReference type="CDD" id="cd05379">
    <property type="entry name" value="CAP_bacterial"/>
    <property type="match status" value="1"/>
</dbReference>
<dbReference type="PANTHER" id="PTHR31157">
    <property type="entry name" value="SCP DOMAIN-CONTAINING PROTEIN"/>
    <property type="match status" value="1"/>
</dbReference>
<protein>
    <recommendedName>
        <fullName evidence="2">SCP domain-containing protein</fullName>
    </recommendedName>
</protein>
<feature type="chain" id="PRO_5013699611" description="SCP domain-containing protein" evidence="1">
    <location>
        <begin position="19"/>
        <end position="197"/>
    </location>
</feature>
<dbReference type="PANTHER" id="PTHR31157:SF1">
    <property type="entry name" value="SCP DOMAIN-CONTAINING PROTEIN"/>
    <property type="match status" value="1"/>
</dbReference>
<keyword evidence="4" id="KW-1185">Reference proteome</keyword>
<dbReference type="PROSITE" id="PS51257">
    <property type="entry name" value="PROKAR_LIPOPROTEIN"/>
    <property type="match status" value="1"/>
</dbReference>
<evidence type="ECO:0000313" key="4">
    <source>
        <dbReference type="Proteomes" id="UP000231409"/>
    </source>
</evidence>
<gene>
    <name evidence="3" type="ORF">CLH61_10425</name>
</gene>
<keyword evidence="1" id="KW-0732">Signal</keyword>
<comment type="caution">
    <text evidence="3">The sequence shown here is derived from an EMBL/GenBank/DDBJ whole genome shotgun (WGS) entry which is preliminary data.</text>
</comment>
<evidence type="ECO:0000313" key="3">
    <source>
        <dbReference type="EMBL" id="PHQ14767.1"/>
    </source>
</evidence>
<dbReference type="InterPro" id="IPR035940">
    <property type="entry name" value="CAP_sf"/>
</dbReference>
<accession>A0A2G1UJX3</accession>
<feature type="domain" description="SCP" evidence="2">
    <location>
        <begin position="68"/>
        <end position="193"/>
    </location>
</feature>
<dbReference type="Gene3D" id="3.40.33.10">
    <property type="entry name" value="CAP"/>
    <property type="match status" value="1"/>
</dbReference>
<proteinExistence type="predicted"/>
<feature type="signal peptide" evidence="1">
    <location>
        <begin position="1"/>
        <end position="18"/>
    </location>
</feature>
<sequence length="197" mass="20894">MSDISRTLVLLAPLVLLAACGGGSGGDSRPAAVAPVAESESGSLDAGAGTVMLSGCEVEAYQAELWQRVNQARSQARSCGNEQFDAVAPVTYSCRLEGAAERHSGDMADNNFFSHTGSDGLRVSHRVSATGYDWSIVGENIAAGFGEVTDVVNGWLESPGHCRNLMDPRFTEMAVSRILTNAADYDNYWTQVFAAPR</sequence>
<dbReference type="Pfam" id="PF00188">
    <property type="entry name" value="CAP"/>
    <property type="match status" value="1"/>
</dbReference>
<evidence type="ECO:0000256" key="1">
    <source>
        <dbReference type="SAM" id="SignalP"/>
    </source>
</evidence>
<dbReference type="AlphaFoldDB" id="A0A2G1UJX3"/>
<name>A0A2G1UJX3_9GAMM</name>
<organism evidence="3 4">
    <name type="scientific">Marinobacter profundi</name>
    <dbReference type="NCBI Taxonomy" id="2666256"/>
    <lineage>
        <taxon>Bacteria</taxon>
        <taxon>Pseudomonadati</taxon>
        <taxon>Pseudomonadota</taxon>
        <taxon>Gammaproteobacteria</taxon>
        <taxon>Pseudomonadales</taxon>
        <taxon>Marinobacteraceae</taxon>
        <taxon>Marinobacter</taxon>
    </lineage>
</organism>
<evidence type="ECO:0000259" key="2">
    <source>
        <dbReference type="Pfam" id="PF00188"/>
    </source>
</evidence>
<dbReference type="Proteomes" id="UP000231409">
    <property type="component" value="Unassembled WGS sequence"/>
</dbReference>
<dbReference type="SUPFAM" id="SSF55797">
    <property type="entry name" value="PR-1-like"/>
    <property type="match status" value="1"/>
</dbReference>
<dbReference type="InterPro" id="IPR014044">
    <property type="entry name" value="CAP_dom"/>
</dbReference>
<reference evidence="3 4" key="1">
    <citation type="submission" date="2017-09" db="EMBL/GenBank/DDBJ databases">
        <title>The draft genome sequences of Marinobacter sp. PWS21.</title>
        <authorList>
            <person name="Cao J."/>
        </authorList>
    </citation>
    <scope>NUCLEOTIDE SEQUENCE [LARGE SCALE GENOMIC DNA]</scope>
    <source>
        <strain evidence="3 4">PWS21</strain>
    </source>
</reference>
<dbReference type="RefSeq" id="WP_099614684.1">
    <property type="nucleotide sequence ID" value="NZ_KZ319371.1"/>
</dbReference>